<feature type="region of interest" description="Disordered" evidence="1">
    <location>
        <begin position="48"/>
        <end position="72"/>
    </location>
</feature>
<protein>
    <submittedName>
        <fullName evidence="2">Uncharacterized protein</fullName>
    </submittedName>
</protein>
<gene>
    <name evidence="2" type="ORF">VC83_01588</name>
</gene>
<reference evidence="2" key="1">
    <citation type="submission" date="2016-03" db="EMBL/GenBank/DDBJ databases">
        <title>Updated assembly of Pseudogymnoascus destructans, the fungus causing white-nose syndrome of bats.</title>
        <authorList>
            <person name="Palmer J.M."/>
            <person name="Drees K.P."/>
            <person name="Foster J.T."/>
            <person name="Lindner D.L."/>
        </authorList>
    </citation>
    <scope>NUCLEOTIDE SEQUENCE [LARGE SCALE GENOMIC DNA]</scope>
    <source>
        <strain evidence="2">20631-21</strain>
    </source>
</reference>
<dbReference type="EMBL" id="KV441388">
    <property type="protein sequence ID" value="OAF61913.1"/>
    <property type="molecule type" value="Genomic_DNA"/>
</dbReference>
<evidence type="ECO:0000313" key="2">
    <source>
        <dbReference type="EMBL" id="OAF61913.1"/>
    </source>
</evidence>
<name>A0A177AKV6_9PEZI</name>
<dbReference type="Proteomes" id="UP000077154">
    <property type="component" value="Unassembled WGS sequence"/>
</dbReference>
<proteinExistence type="predicted"/>
<evidence type="ECO:0000256" key="1">
    <source>
        <dbReference type="SAM" id="MobiDB-lite"/>
    </source>
</evidence>
<dbReference type="VEuPathDB" id="FungiDB:GMDG_08502"/>
<dbReference type="OrthoDB" id="4955151at2759"/>
<accession>A0A177AKV6</accession>
<organism evidence="2">
    <name type="scientific">Pseudogymnoascus destructans</name>
    <dbReference type="NCBI Taxonomy" id="655981"/>
    <lineage>
        <taxon>Eukaryota</taxon>
        <taxon>Fungi</taxon>
        <taxon>Dikarya</taxon>
        <taxon>Ascomycota</taxon>
        <taxon>Pezizomycotina</taxon>
        <taxon>Leotiomycetes</taxon>
        <taxon>Thelebolales</taxon>
        <taxon>Thelebolaceae</taxon>
        <taxon>Pseudogymnoascus</taxon>
    </lineage>
</organism>
<dbReference type="GeneID" id="36284677"/>
<dbReference type="eggNOG" id="ENOG502SK2H">
    <property type="taxonomic scope" value="Eukaryota"/>
</dbReference>
<dbReference type="AlphaFoldDB" id="A0A177AKV6"/>
<dbReference type="RefSeq" id="XP_024327187.1">
    <property type="nucleotide sequence ID" value="XM_024465263.1"/>
</dbReference>
<sequence length="688" mass="73622">MPYIARTSALSELALNGGLVDPRAGQQPSFGKRMVCRDVTDFIANTTKSSPSELRHKRAGARHTNGGTACNKPASEYQAKLDRILTHSRDIKMPWAGKNSDLPVSDLVPGLVISGGLSRSPAFDCLPVVSHWADRTDESSAEDPDAAVRLSSTWGTTHVIGEGATMSYPLGAPCWSLRTHGIGPVEAGSSKFFQQYLPETDTLVTTVSLARRHDTTQTSGVIGAAMSISWMRNARVADAVDCATGLLADAAALLAARDKVITTGVTQRLPFAEVRGSDLPAWCSARKPLPPKLSGVALSSDQAVVDLLAAEDCEGPLLNTSIFSMALGYNRGVYGGSISGLWAIMDSAFVLDYSIGIKSAAMADSLSSAFAEVAAVAEESVSAGPHITDIRVVKGCDYACLRQKTIIEDAHPVPSRPCIVVWDNLARLARYKLADAVFCHVYYDAGGGEQMAAIAGLGCVVHDWIDLGADIACAEVSNIIPTLTRGSLEEEPLLEVYSRLLGSMIWYRDNDPYNPAALCILFTHWWQLANCRHRPITLLGRTDLSAGAGIAATIPDGRPELEHFRASGTKVERGERPLANAEARLQSVLSSDPLPETRAVIELLVDPVLAYVRGADSIPAESEYVGAVLAAEVAYPHGQKIVEMWDLAIVMWECGAMWAAGVAGLCYTHTGKSNCDRARDDLADTTWS</sequence>